<dbReference type="Pfam" id="PF04118">
    <property type="entry name" value="Dopey_N"/>
    <property type="match status" value="1"/>
</dbReference>
<keyword evidence="7" id="KW-1185">Reference proteome</keyword>
<evidence type="ECO:0000256" key="1">
    <source>
        <dbReference type="ARBA" id="ARBA00022448"/>
    </source>
</evidence>
<dbReference type="PANTHER" id="PTHR14042:SF24">
    <property type="entry name" value="PROTEIN DOPEY-1 HOMOLOG"/>
    <property type="match status" value="1"/>
</dbReference>
<comment type="caution">
    <text evidence="6">The sequence shown here is derived from an EMBL/GenBank/DDBJ whole genome shotgun (WGS) entry which is preliminary data.</text>
</comment>
<protein>
    <recommendedName>
        <fullName evidence="5">DOP1 N-terminal domain-containing protein</fullName>
    </recommendedName>
</protein>
<dbReference type="GO" id="GO:0005802">
    <property type="term" value="C:trans-Golgi network"/>
    <property type="evidence" value="ECO:0007669"/>
    <property type="project" value="TreeGrafter"/>
</dbReference>
<dbReference type="PANTHER" id="PTHR14042">
    <property type="entry name" value="DOPEY-RELATED"/>
    <property type="match status" value="1"/>
</dbReference>
<feature type="signal peptide" evidence="4">
    <location>
        <begin position="1"/>
        <end position="19"/>
    </location>
</feature>
<dbReference type="Proteomes" id="UP000252519">
    <property type="component" value="Unassembled WGS sequence"/>
</dbReference>
<dbReference type="GO" id="GO:0005768">
    <property type="term" value="C:endosome"/>
    <property type="evidence" value="ECO:0007669"/>
    <property type="project" value="TreeGrafter"/>
</dbReference>
<keyword evidence="4" id="KW-0732">Signal</keyword>
<accession>A0A368EWL5</accession>
<organism evidence="6 7">
    <name type="scientific">Ancylostoma caninum</name>
    <name type="common">Dog hookworm</name>
    <dbReference type="NCBI Taxonomy" id="29170"/>
    <lineage>
        <taxon>Eukaryota</taxon>
        <taxon>Metazoa</taxon>
        <taxon>Ecdysozoa</taxon>
        <taxon>Nematoda</taxon>
        <taxon>Chromadorea</taxon>
        <taxon>Rhabditida</taxon>
        <taxon>Rhabditina</taxon>
        <taxon>Rhabditomorpha</taxon>
        <taxon>Strongyloidea</taxon>
        <taxon>Ancylostomatidae</taxon>
        <taxon>Ancylostomatinae</taxon>
        <taxon>Ancylostoma</taxon>
    </lineage>
</organism>
<evidence type="ECO:0000256" key="3">
    <source>
        <dbReference type="ARBA" id="ARBA00046326"/>
    </source>
</evidence>
<dbReference type="AlphaFoldDB" id="A0A368EWL5"/>
<sequence>MLFVNCVSFVCSHLYFLRGLQVAALCAVANDSGSPLVQRNLLDFLCAAFPLDSTNLTSEDFVQLLMRCMFVVLRRDMSLNRRLYTWLMSPAGGNVAISSIPIGDDGVESTFFTDNALPLIVEALTEYLKLDLVEIPQVSTNAWAYGWGDKKVEFSSIFYIYHSCCFGYYDRK</sequence>
<dbReference type="GO" id="GO:0015031">
    <property type="term" value="P:protein transport"/>
    <property type="evidence" value="ECO:0007669"/>
    <property type="project" value="UniProtKB-KW"/>
</dbReference>
<feature type="domain" description="DOP1 N-terminal" evidence="5">
    <location>
        <begin position="19"/>
        <end position="90"/>
    </location>
</feature>
<dbReference type="InterPro" id="IPR007249">
    <property type="entry name" value="DOP1_N"/>
</dbReference>
<dbReference type="GO" id="GO:0006895">
    <property type="term" value="P:Golgi to endosome transport"/>
    <property type="evidence" value="ECO:0007669"/>
    <property type="project" value="InterPro"/>
</dbReference>
<evidence type="ECO:0000256" key="4">
    <source>
        <dbReference type="SAM" id="SignalP"/>
    </source>
</evidence>
<evidence type="ECO:0000256" key="2">
    <source>
        <dbReference type="ARBA" id="ARBA00022927"/>
    </source>
</evidence>
<evidence type="ECO:0000259" key="5">
    <source>
        <dbReference type="Pfam" id="PF04118"/>
    </source>
</evidence>
<dbReference type="InterPro" id="IPR040314">
    <property type="entry name" value="DOP1"/>
</dbReference>
<proteinExistence type="inferred from homology"/>
<comment type="similarity">
    <text evidence="3">Belongs to the DOP1 family.</text>
</comment>
<keyword evidence="1" id="KW-0813">Transport</keyword>
<keyword evidence="2" id="KW-0653">Protein transport</keyword>
<dbReference type="OrthoDB" id="297643at2759"/>
<reference evidence="6 7" key="1">
    <citation type="submission" date="2014-10" db="EMBL/GenBank/DDBJ databases">
        <title>Draft genome of the hookworm Ancylostoma caninum.</title>
        <authorList>
            <person name="Mitreva M."/>
        </authorList>
    </citation>
    <scope>NUCLEOTIDE SEQUENCE [LARGE SCALE GENOMIC DNA]</scope>
    <source>
        <strain evidence="6 7">Baltimore</strain>
    </source>
</reference>
<evidence type="ECO:0000313" key="6">
    <source>
        <dbReference type="EMBL" id="RCN24142.1"/>
    </source>
</evidence>
<dbReference type="EMBL" id="JOJR01022995">
    <property type="protein sequence ID" value="RCN24142.1"/>
    <property type="molecule type" value="Genomic_DNA"/>
</dbReference>
<evidence type="ECO:0000313" key="7">
    <source>
        <dbReference type="Proteomes" id="UP000252519"/>
    </source>
</evidence>
<dbReference type="GO" id="GO:0005829">
    <property type="term" value="C:cytosol"/>
    <property type="evidence" value="ECO:0007669"/>
    <property type="project" value="GOC"/>
</dbReference>
<dbReference type="STRING" id="29170.A0A368EWL5"/>
<name>A0A368EWL5_ANCCA</name>
<feature type="chain" id="PRO_5016958902" description="DOP1 N-terminal domain-containing protein" evidence="4">
    <location>
        <begin position="20"/>
        <end position="172"/>
    </location>
</feature>
<gene>
    <name evidence="6" type="ORF">ANCCAN_30168</name>
</gene>